<dbReference type="AlphaFoldDB" id="A0A9N9EF52"/>
<evidence type="ECO:0000313" key="2">
    <source>
        <dbReference type="Proteomes" id="UP000789831"/>
    </source>
</evidence>
<protein>
    <submittedName>
        <fullName evidence="1">8844_t:CDS:1</fullName>
    </submittedName>
</protein>
<sequence>MFAFPFTINKTFEFYLIIGQPRIWLAGVIKCDASDNDIITGIKRKSKNNNDVNSDPSFKKESANHLENIHQENTKTTDSGDVIVLSNKSKVNKNNSSTAIKGTTSLEMETRNCKFGNTTPRTPGKI</sequence>
<comment type="caution">
    <text evidence="1">The sequence shown here is derived from an EMBL/GenBank/DDBJ whole genome shotgun (WGS) entry which is preliminary data.</text>
</comment>
<feature type="non-terminal residue" evidence="1">
    <location>
        <position position="126"/>
    </location>
</feature>
<dbReference type="Proteomes" id="UP000789831">
    <property type="component" value="Unassembled WGS sequence"/>
</dbReference>
<dbReference type="EMBL" id="CAJVPL010008440">
    <property type="protein sequence ID" value="CAG8674308.1"/>
    <property type="molecule type" value="Genomic_DNA"/>
</dbReference>
<accession>A0A9N9EF52</accession>
<name>A0A9N9EF52_9GLOM</name>
<keyword evidence="2" id="KW-1185">Reference proteome</keyword>
<gene>
    <name evidence="1" type="ORF">AGERDE_LOCUS12396</name>
</gene>
<reference evidence="1" key="1">
    <citation type="submission" date="2021-06" db="EMBL/GenBank/DDBJ databases">
        <authorList>
            <person name="Kallberg Y."/>
            <person name="Tangrot J."/>
            <person name="Rosling A."/>
        </authorList>
    </citation>
    <scope>NUCLEOTIDE SEQUENCE</scope>
    <source>
        <strain evidence="1">MT106</strain>
    </source>
</reference>
<evidence type="ECO:0000313" key="1">
    <source>
        <dbReference type="EMBL" id="CAG8674308.1"/>
    </source>
</evidence>
<proteinExistence type="predicted"/>
<organism evidence="1 2">
    <name type="scientific">Ambispora gerdemannii</name>
    <dbReference type="NCBI Taxonomy" id="144530"/>
    <lineage>
        <taxon>Eukaryota</taxon>
        <taxon>Fungi</taxon>
        <taxon>Fungi incertae sedis</taxon>
        <taxon>Mucoromycota</taxon>
        <taxon>Glomeromycotina</taxon>
        <taxon>Glomeromycetes</taxon>
        <taxon>Archaeosporales</taxon>
        <taxon>Ambisporaceae</taxon>
        <taxon>Ambispora</taxon>
    </lineage>
</organism>